<evidence type="ECO:0000256" key="5">
    <source>
        <dbReference type="ARBA" id="ARBA00022750"/>
    </source>
</evidence>
<evidence type="ECO:0000256" key="11">
    <source>
        <dbReference type="SAM" id="MobiDB-lite"/>
    </source>
</evidence>
<feature type="active site" evidence="9">
    <location>
        <position position="122"/>
    </location>
</feature>
<dbReference type="AlphaFoldDB" id="A0A9X3RQH0"/>
<dbReference type="Proteomes" id="UP001146505">
    <property type="component" value="Unassembled WGS sequence"/>
</dbReference>
<feature type="region of interest" description="Disordered" evidence="11">
    <location>
        <begin position="163"/>
        <end position="189"/>
    </location>
</feature>
<dbReference type="PANTHER" id="PTHR33695:SF1">
    <property type="entry name" value="LIPOPROTEIN SIGNAL PEPTIDASE"/>
    <property type="match status" value="1"/>
</dbReference>
<comment type="subcellular location">
    <subcellularLocation>
        <location evidence="9">Cell membrane</location>
        <topology evidence="9">Multi-pass membrane protein</topology>
    </subcellularLocation>
</comment>
<feature type="transmembrane region" description="Helical" evidence="9">
    <location>
        <begin position="87"/>
        <end position="106"/>
    </location>
</feature>
<dbReference type="HAMAP" id="MF_00161">
    <property type="entry name" value="LspA"/>
    <property type="match status" value="1"/>
</dbReference>
<keyword evidence="7 9" id="KW-1133">Transmembrane helix</keyword>
<dbReference type="InterPro" id="IPR001872">
    <property type="entry name" value="Peptidase_A8"/>
</dbReference>
<evidence type="ECO:0000256" key="7">
    <source>
        <dbReference type="ARBA" id="ARBA00022989"/>
    </source>
</evidence>
<dbReference type="RefSeq" id="WP_230580330.1">
    <property type="nucleotide sequence ID" value="NZ_JAKMUV010000008.1"/>
</dbReference>
<keyword evidence="6 9" id="KW-0378">Hydrolase</keyword>
<protein>
    <recommendedName>
        <fullName evidence="9">Lipoprotein signal peptidase</fullName>
        <ecNumber evidence="9">3.4.23.36</ecNumber>
    </recommendedName>
    <alternativeName>
        <fullName evidence="9">Prolipoprotein signal peptidase</fullName>
    </alternativeName>
    <alternativeName>
        <fullName evidence="9">Signal peptidase II</fullName>
        <shortName evidence="9">SPase II</shortName>
    </alternativeName>
</protein>
<dbReference type="NCBIfam" id="TIGR00077">
    <property type="entry name" value="lspA"/>
    <property type="match status" value="1"/>
</dbReference>
<dbReference type="PANTHER" id="PTHR33695">
    <property type="entry name" value="LIPOPROTEIN SIGNAL PEPTIDASE"/>
    <property type="match status" value="1"/>
</dbReference>
<evidence type="ECO:0000256" key="9">
    <source>
        <dbReference type="HAMAP-Rule" id="MF_00161"/>
    </source>
</evidence>
<keyword evidence="13" id="KW-1185">Reference proteome</keyword>
<feature type="compositionally biased region" description="Low complexity" evidence="11">
    <location>
        <begin position="167"/>
        <end position="180"/>
    </location>
</feature>
<comment type="caution">
    <text evidence="12">The sequence shown here is derived from an EMBL/GenBank/DDBJ whole genome shotgun (WGS) entry which is preliminary data.</text>
</comment>
<evidence type="ECO:0000313" key="13">
    <source>
        <dbReference type="Proteomes" id="UP001146505"/>
    </source>
</evidence>
<dbReference type="EC" id="3.4.23.36" evidence="9"/>
<evidence type="ECO:0000256" key="10">
    <source>
        <dbReference type="RuleBase" id="RU004181"/>
    </source>
</evidence>
<dbReference type="EMBL" id="JAKMUV010000008">
    <property type="protein sequence ID" value="MCZ9305315.1"/>
    <property type="molecule type" value="Genomic_DNA"/>
</dbReference>
<dbReference type="GeneID" id="301813340"/>
<evidence type="ECO:0000256" key="3">
    <source>
        <dbReference type="ARBA" id="ARBA00022670"/>
    </source>
</evidence>
<evidence type="ECO:0000256" key="8">
    <source>
        <dbReference type="ARBA" id="ARBA00023136"/>
    </source>
</evidence>
<keyword evidence="2 9" id="KW-1003">Cell membrane</keyword>
<evidence type="ECO:0000313" key="12">
    <source>
        <dbReference type="EMBL" id="MCZ9305315.1"/>
    </source>
</evidence>
<reference evidence="12" key="1">
    <citation type="submission" date="2022-02" db="EMBL/GenBank/DDBJ databases">
        <title>Corynebacterium sp. from urogenital microbiome.</title>
        <authorList>
            <person name="Cappelli E.A."/>
            <person name="Ribeiro T.G."/>
            <person name="Peixe L."/>
        </authorList>
    </citation>
    <scope>NUCLEOTIDE SEQUENCE</scope>
    <source>
        <strain evidence="12">C9Ua_112</strain>
    </source>
</reference>
<dbReference type="GO" id="GO:0006508">
    <property type="term" value="P:proteolysis"/>
    <property type="evidence" value="ECO:0007669"/>
    <property type="project" value="UniProtKB-KW"/>
</dbReference>
<comment type="caution">
    <text evidence="9">Lacks conserved residue(s) required for the propagation of feature annotation.</text>
</comment>
<evidence type="ECO:0000256" key="1">
    <source>
        <dbReference type="ARBA" id="ARBA00006139"/>
    </source>
</evidence>
<comment type="function">
    <text evidence="9">This protein specifically catalyzes the removal of signal peptides from prolipoproteins.</text>
</comment>
<keyword evidence="3 9" id="KW-0645">Protease</keyword>
<gene>
    <name evidence="9 12" type="primary">lspA</name>
    <name evidence="12" type="ORF">L8U58_07230</name>
</gene>
<feature type="transmembrane region" description="Helical" evidence="9">
    <location>
        <begin position="126"/>
        <end position="153"/>
    </location>
</feature>
<comment type="pathway">
    <text evidence="9">Protein modification; lipoprotein biosynthesis (signal peptide cleavage).</text>
</comment>
<evidence type="ECO:0000256" key="6">
    <source>
        <dbReference type="ARBA" id="ARBA00022801"/>
    </source>
</evidence>
<organism evidence="12 13">
    <name type="scientific">Corynebacterium macclintockiae</name>
    <dbReference type="NCBI Taxonomy" id="2913501"/>
    <lineage>
        <taxon>Bacteria</taxon>
        <taxon>Bacillati</taxon>
        <taxon>Actinomycetota</taxon>
        <taxon>Actinomycetes</taxon>
        <taxon>Mycobacteriales</taxon>
        <taxon>Corynebacteriaceae</taxon>
        <taxon>Corynebacterium</taxon>
    </lineage>
</organism>
<accession>A0A9X3RQH0</accession>
<evidence type="ECO:0000256" key="2">
    <source>
        <dbReference type="ARBA" id="ARBA00022475"/>
    </source>
</evidence>
<proteinExistence type="inferred from homology"/>
<keyword evidence="5 9" id="KW-0064">Aspartyl protease</keyword>
<sequence length="189" mass="20274">MTSKRASIAALTLMFGIIAVDQITKWAVVENLEPQRAYPVIGEFFRLYLVRNPGAAFSMGTSATIFFSCFQLIAFLACIVLALRTRYLAGALPIGLIGGGAAGNLIDRVFREPGGMHGHVVDFLSFGSFAIFNVADAAITVGVACYVIYAFFIEPANHVRAERASESSEASDTSDTSDTSEVSEGEESR</sequence>
<dbReference type="Pfam" id="PF01252">
    <property type="entry name" value="Peptidase_A8"/>
    <property type="match status" value="1"/>
</dbReference>
<dbReference type="GO" id="GO:0004190">
    <property type="term" value="F:aspartic-type endopeptidase activity"/>
    <property type="evidence" value="ECO:0007669"/>
    <property type="project" value="UniProtKB-UniRule"/>
</dbReference>
<dbReference type="PRINTS" id="PR00781">
    <property type="entry name" value="LIPOSIGPTASE"/>
</dbReference>
<comment type="catalytic activity">
    <reaction evidence="9">
        <text>Release of signal peptides from bacterial membrane prolipoproteins. Hydrolyzes -Xaa-Yaa-Zaa-|-(S,diacylglyceryl)Cys-, in which Xaa is hydrophobic (preferably Leu), and Yaa (Ala or Ser) and Zaa (Gly or Ala) have small, neutral side chains.</text>
        <dbReference type="EC" id="3.4.23.36"/>
    </reaction>
</comment>
<dbReference type="GO" id="GO:0005886">
    <property type="term" value="C:plasma membrane"/>
    <property type="evidence" value="ECO:0007669"/>
    <property type="project" value="UniProtKB-SubCell"/>
</dbReference>
<name>A0A9X3RQH0_9CORY</name>
<feature type="active site" evidence="9">
    <location>
        <position position="136"/>
    </location>
</feature>
<keyword evidence="4 9" id="KW-0812">Transmembrane</keyword>
<keyword evidence="8 9" id="KW-0472">Membrane</keyword>
<feature type="transmembrane region" description="Helical" evidence="9">
    <location>
        <begin position="55"/>
        <end position="80"/>
    </location>
</feature>
<evidence type="ECO:0000256" key="4">
    <source>
        <dbReference type="ARBA" id="ARBA00022692"/>
    </source>
</evidence>
<comment type="similarity">
    <text evidence="1 9 10">Belongs to the peptidase A8 family.</text>
</comment>